<evidence type="ECO:0000256" key="2">
    <source>
        <dbReference type="ARBA" id="ARBA00022574"/>
    </source>
</evidence>
<dbReference type="SMART" id="SM00320">
    <property type="entry name" value="WD40"/>
    <property type="match status" value="4"/>
</dbReference>
<organism evidence="6 7">
    <name type="scientific">Saguinus oedipus</name>
    <name type="common">Cotton-top tamarin</name>
    <name type="synonym">Oedipomidas oedipus</name>
    <dbReference type="NCBI Taxonomy" id="9490"/>
    <lineage>
        <taxon>Eukaryota</taxon>
        <taxon>Metazoa</taxon>
        <taxon>Chordata</taxon>
        <taxon>Craniata</taxon>
        <taxon>Vertebrata</taxon>
        <taxon>Euteleostomi</taxon>
        <taxon>Mammalia</taxon>
        <taxon>Eutheria</taxon>
        <taxon>Euarchontoglires</taxon>
        <taxon>Primates</taxon>
        <taxon>Haplorrhini</taxon>
        <taxon>Platyrrhini</taxon>
        <taxon>Cebidae</taxon>
        <taxon>Callitrichinae</taxon>
        <taxon>Saguinus</taxon>
    </lineage>
</organism>
<dbReference type="PANTHER" id="PTHR10814:SF24">
    <property type="entry name" value="TRANSDUCIN-LIKE ENHANCER PROTEIN 3"/>
    <property type="match status" value="1"/>
</dbReference>
<evidence type="ECO:0000313" key="7">
    <source>
        <dbReference type="Proteomes" id="UP001266305"/>
    </source>
</evidence>
<dbReference type="InterPro" id="IPR001680">
    <property type="entry name" value="WD40_rpt"/>
</dbReference>
<feature type="region of interest" description="Disordered" evidence="5">
    <location>
        <begin position="229"/>
        <end position="261"/>
    </location>
</feature>
<reference evidence="6 7" key="1">
    <citation type="submission" date="2023-05" db="EMBL/GenBank/DDBJ databases">
        <title>B98-5 Cell Line De Novo Hybrid Assembly: An Optical Mapping Approach.</title>
        <authorList>
            <person name="Kananen K."/>
            <person name="Auerbach J.A."/>
            <person name="Kautto E."/>
            <person name="Blachly J.S."/>
        </authorList>
    </citation>
    <scope>NUCLEOTIDE SEQUENCE [LARGE SCALE GENOMIC DNA]</scope>
    <source>
        <strain evidence="6">B95-8</strain>
        <tissue evidence="6">Cell line</tissue>
    </source>
</reference>
<dbReference type="PROSITE" id="PS50082">
    <property type="entry name" value="WD_REPEATS_2"/>
    <property type="match status" value="1"/>
</dbReference>
<keyword evidence="2 4" id="KW-0853">WD repeat</keyword>
<dbReference type="PROSITE" id="PS00678">
    <property type="entry name" value="WD_REPEATS_1"/>
    <property type="match status" value="1"/>
</dbReference>
<dbReference type="InterPro" id="IPR015943">
    <property type="entry name" value="WD40/YVTN_repeat-like_dom_sf"/>
</dbReference>
<dbReference type="Gene3D" id="2.130.10.10">
    <property type="entry name" value="YVTN repeat-like/Quinoprotein amine dehydrogenase"/>
    <property type="match status" value="1"/>
</dbReference>
<dbReference type="Pfam" id="PF00400">
    <property type="entry name" value="WD40"/>
    <property type="match status" value="3"/>
</dbReference>
<feature type="repeat" description="WD" evidence="4">
    <location>
        <begin position="52"/>
        <end position="93"/>
    </location>
</feature>
<dbReference type="SUPFAM" id="SSF50978">
    <property type="entry name" value="WD40 repeat-like"/>
    <property type="match status" value="1"/>
</dbReference>
<dbReference type="PANTHER" id="PTHR10814">
    <property type="entry name" value="TRANSDUCIN-LIKE ENHANCER PROTEIN"/>
    <property type="match status" value="1"/>
</dbReference>
<dbReference type="PRINTS" id="PR01850">
    <property type="entry name" value="GROUCHOFAMLY"/>
</dbReference>
<dbReference type="InterPro" id="IPR009146">
    <property type="entry name" value="Groucho_enhance"/>
</dbReference>
<evidence type="ECO:0000256" key="3">
    <source>
        <dbReference type="ARBA" id="ARBA00022737"/>
    </source>
</evidence>
<comment type="caution">
    <text evidence="6">The sequence shown here is derived from an EMBL/GenBank/DDBJ whole genome shotgun (WGS) entry which is preliminary data.</text>
</comment>
<evidence type="ECO:0000256" key="5">
    <source>
        <dbReference type="SAM" id="MobiDB-lite"/>
    </source>
</evidence>
<dbReference type="InterPro" id="IPR036322">
    <property type="entry name" value="WD40_repeat_dom_sf"/>
</dbReference>
<dbReference type="EMBL" id="JASSZA010000008">
    <property type="protein sequence ID" value="KAK2103259.1"/>
    <property type="molecule type" value="Genomic_DNA"/>
</dbReference>
<dbReference type="InterPro" id="IPR019775">
    <property type="entry name" value="WD40_repeat_CS"/>
</dbReference>
<keyword evidence="3" id="KW-0677">Repeat</keyword>
<accession>A0ABQ9V1L5</accession>
<dbReference type="PROSITE" id="PS50294">
    <property type="entry name" value="WD_REPEATS_REGION"/>
    <property type="match status" value="1"/>
</dbReference>
<evidence type="ECO:0000313" key="6">
    <source>
        <dbReference type="EMBL" id="KAK2103259.1"/>
    </source>
</evidence>
<gene>
    <name evidence="6" type="primary">TLE3_1</name>
    <name evidence="6" type="ORF">P7K49_017115</name>
</gene>
<sequence length="261" mass="28571">MDRGWRPLGPGAWRGSGKKVVAKLVERAERLGAEAQRPDGETRLQSHVTGQFQGHTDGASCIDISHDGTKLWTGGLDNTVRSWDLREGRQLQQHDFTSQDLSSSFGSRLLLRAENAELGLSPLHPLQIFSLGYCPTGEWLAVGMESSNVEVLHHTKPDKYQLHLHESCVLSLKFAYCGKWFVSTGKDNLLNAWRTPYGASIFQSKESSSVLSCDISADDKYIVTGSGDKKATVYETPGPGAPRMAEDGPQAAERSGLRSGR</sequence>
<proteinExistence type="inferred from homology"/>
<evidence type="ECO:0000256" key="1">
    <source>
        <dbReference type="ARBA" id="ARBA00005969"/>
    </source>
</evidence>
<dbReference type="Proteomes" id="UP001266305">
    <property type="component" value="Unassembled WGS sequence"/>
</dbReference>
<name>A0ABQ9V1L5_SAGOE</name>
<comment type="similarity">
    <text evidence="1">Belongs to the WD repeat Groucho/TLE family.</text>
</comment>
<evidence type="ECO:0000256" key="4">
    <source>
        <dbReference type="PROSITE-ProRule" id="PRU00221"/>
    </source>
</evidence>
<protein>
    <submittedName>
        <fullName evidence="6">Transducin-like enhancer protein 3</fullName>
    </submittedName>
</protein>
<keyword evidence="7" id="KW-1185">Reference proteome</keyword>